<protein>
    <submittedName>
        <fullName evidence="2">Uncharacterized protein</fullName>
    </submittedName>
</protein>
<keyword evidence="3" id="KW-1185">Reference proteome</keyword>
<evidence type="ECO:0000256" key="1">
    <source>
        <dbReference type="SAM" id="MobiDB-lite"/>
    </source>
</evidence>
<proteinExistence type="predicted"/>
<evidence type="ECO:0000313" key="2">
    <source>
        <dbReference type="EMBL" id="QCI65631.1"/>
    </source>
</evidence>
<accession>A0A4D7AZ83</accession>
<reference evidence="2 3" key="1">
    <citation type="submission" date="2019-04" db="EMBL/GenBank/DDBJ databases">
        <title>Phreatobacter aquaticus sp. nov.</title>
        <authorList>
            <person name="Choi A."/>
        </authorList>
    </citation>
    <scope>NUCLEOTIDE SEQUENCE [LARGE SCALE GENOMIC DNA]</scope>
    <source>
        <strain evidence="2 3">KCTC 52518</strain>
    </source>
</reference>
<name>A0A4D7AZ83_9HYPH</name>
<dbReference type="RefSeq" id="WP_136961077.1">
    <property type="nucleotide sequence ID" value="NZ_CP039690.1"/>
</dbReference>
<dbReference type="EMBL" id="CP039690">
    <property type="protein sequence ID" value="QCI65631.1"/>
    <property type="molecule type" value="Genomic_DNA"/>
</dbReference>
<gene>
    <name evidence="2" type="ORF">E8M01_16305</name>
</gene>
<dbReference type="AlphaFoldDB" id="A0A4D7AZ83"/>
<sequence>MALKSYVWHGPPTTLDIWPAEIAEGVAPLFSGHLVAGGVIPTPLPDDLFQVQSLVAFKLLVETAPQPIAVPAEASEEPSPRRTPKTSKQEPTDG</sequence>
<dbReference type="Proteomes" id="UP000298781">
    <property type="component" value="Chromosome"/>
</dbReference>
<organism evidence="2 3">
    <name type="scientific">Phreatobacter stygius</name>
    <dbReference type="NCBI Taxonomy" id="1940610"/>
    <lineage>
        <taxon>Bacteria</taxon>
        <taxon>Pseudomonadati</taxon>
        <taxon>Pseudomonadota</taxon>
        <taxon>Alphaproteobacteria</taxon>
        <taxon>Hyphomicrobiales</taxon>
        <taxon>Phreatobacteraceae</taxon>
        <taxon>Phreatobacter</taxon>
    </lineage>
</organism>
<evidence type="ECO:0000313" key="3">
    <source>
        <dbReference type="Proteomes" id="UP000298781"/>
    </source>
</evidence>
<dbReference type="KEGG" id="pstg:E8M01_16305"/>
<feature type="region of interest" description="Disordered" evidence="1">
    <location>
        <begin position="68"/>
        <end position="94"/>
    </location>
</feature>